<organism evidence="11 12">
    <name type="scientific">Mycena pura</name>
    <dbReference type="NCBI Taxonomy" id="153505"/>
    <lineage>
        <taxon>Eukaryota</taxon>
        <taxon>Fungi</taxon>
        <taxon>Dikarya</taxon>
        <taxon>Basidiomycota</taxon>
        <taxon>Agaricomycotina</taxon>
        <taxon>Agaricomycetes</taxon>
        <taxon>Agaricomycetidae</taxon>
        <taxon>Agaricales</taxon>
        <taxon>Marasmiineae</taxon>
        <taxon>Mycenaceae</taxon>
        <taxon>Mycena</taxon>
    </lineage>
</organism>
<keyword evidence="4 9" id="KW-0732">Signal</keyword>
<sequence length="208" mass="21325">MLASTSFVFASLISLTSAHFQLAFPAPRGVFVMNDEPNFCDGYNNPAANRTVFPLSNGVVSLNSEHPKWAGARSRQTDFNNVVVPIFQDTGEGLACFTLDFSKTATSLTDGQNVTIQVEFNGGDGNLFQCADLTLSANATVPANTCSNVTIFTAPVPSSTAPSSPSSSSPSSSSPSSSSPPSGSAVGRLHSSCLGIALGVLGLAAIVA</sequence>
<feature type="signal peptide" evidence="9">
    <location>
        <begin position="1"/>
        <end position="18"/>
    </location>
</feature>
<keyword evidence="2" id="KW-1003">Cell membrane</keyword>
<dbReference type="Proteomes" id="UP001219525">
    <property type="component" value="Unassembled WGS sequence"/>
</dbReference>
<evidence type="ECO:0000313" key="11">
    <source>
        <dbReference type="EMBL" id="KAJ7225749.1"/>
    </source>
</evidence>
<keyword evidence="7" id="KW-0449">Lipoprotein</keyword>
<evidence type="ECO:0000313" key="12">
    <source>
        <dbReference type="Proteomes" id="UP001219525"/>
    </source>
</evidence>
<dbReference type="GO" id="GO:0005886">
    <property type="term" value="C:plasma membrane"/>
    <property type="evidence" value="ECO:0007669"/>
    <property type="project" value="UniProtKB-SubCell"/>
</dbReference>
<dbReference type="AlphaFoldDB" id="A0AAD6YPS1"/>
<proteinExistence type="predicted"/>
<feature type="domain" description="Copper acquisition factor BIM1-like" evidence="10">
    <location>
        <begin position="17"/>
        <end position="150"/>
    </location>
</feature>
<keyword evidence="5" id="KW-0472">Membrane</keyword>
<evidence type="ECO:0000259" key="10">
    <source>
        <dbReference type="Pfam" id="PF20238"/>
    </source>
</evidence>
<feature type="chain" id="PRO_5042290439" description="Copper acquisition factor BIM1-like domain-containing protein" evidence="9">
    <location>
        <begin position="19"/>
        <end position="208"/>
    </location>
</feature>
<accession>A0AAD6YPS1</accession>
<evidence type="ECO:0000256" key="7">
    <source>
        <dbReference type="ARBA" id="ARBA00023288"/>
    </source>
</evidence>
<dbReference type="GO" id="GO:0098552">
    <property type="term" value="C:side of membrane"/>
    <property type="evidence" value="ECO:0007669"/>
    <property type="project" value="UniProtKB-KW"/>
</dbReference>
<evidence type="ECO:0000256" key="5">
    <source>
        <dbReference type="ARBA" id="ARBA00023136"/>
    </source>
</evidence>
<evidence type="ECO:0000256" key="9">
    <source>
        <dbReference type="SAM" id="SignalP"/>
    </source>
</evidence>
<feature type="region of interest" description="Disordered" evidence="8">
    <location>
        <begin position="157"/>
        <end position="184"/>
    </location>
</feature>
<dbReference type="PANTHER" id="PTHR34992">
    <property type="entry name" value="HYPHAL ANASTAMOSIS-7 PROTEIN"/>
    <property type="match status" value="1"/>
</dbReference>
<protein>
    <recommendedName>
        <fullName evidence="10">Copper acquisition factor BIM1-like domain-containing protein</fullName>
    </recommendedName>
</protein>
<evidence type="ECO:0000256" key="1">
    <source>
        <dbReference type="ARBA" id="ARBA00004609"/>
    </source>
</evidence>
<gene>
    <name evidence="11" type="ORF">GGX14DRAFT_422151</name>
</gene>
<name>A0AAD6YPS1_9AGAR</name>
<evidence type="ECO:0000256" key="8">
    <source>
        <dbReference type="SAM" id="MobiDB-lite"/>
    </source>
</evidence>
<evidence type="ECO:0000256" key="2">
    <source>
        <dbReference type="ARBA" id="ARBA00022475"/>
    </source>
</evidence>
<dbReference type="InterPro" id="IPR046530">
    <property type="entry name" value="BIM1-like_dom"/>
</dbReference>
<dbReference type="Pfam" id="PF20238">
    <property type="entry name" value="BIM1-like_dom"/>
    <property type="match status" value="1"/>
</dbReference>
<keyword evidence="3" id="KW-0336">GPI-anchor</keyword>
<comment type="caution">
    <text evidence="11">The sequence shown here is derived from an EMBL/GenBank/DDBJ whole genome shotgun (WGS) entry which is preliminary data.</text>
</comment>
<comment type="subcellular location">
    <subcellularLocation>
        <location evidence="1">Cell membrane</location>
        <topology evidence="1">Lipid-anchor</topology>
        <topology evidence="1">GPI-anchor</topology>
    </subcellularLocation>
</comment>
<keyword evidence="12" id="KW-1185">Reference proteome</keyword>
<evidence type="ECO:0000256" key="3">
    <source>
        <dbReference type="ARBA" id="ARBA00022622"/>
    </source>
</evidence>
<keyword evidence="6" id="KW-0325">Glycoprotein</keyword>
<evidence type="ECO:0000256" key="6">
    <source>
        <dbReference type="ARBA" id="ARBA00023180"/>
    </source>
</evidence>
<dbReference type="EMBL" id="JARJCW010000004">
    <property type="protein sequence ID" value="KAJ7225749.1"/>
    <property type="molecule type" value="Genomic_DNA"/>
</dbReference>
<evidence type="ECO:0000256" key="4">
    <source>
        <dbReference type="ARBA" id="ARBA00022729"/>
    </source>
</evidence>
<reference evidence="11" key="1">
    <citation type="submission" date="2023-03" db="EMBL/GenBank/DDBJ databases">
        <title>Massive genome expansion in bonnet fungi (Mycena s.s.) driven by repeated elements and novel gene families across ecological guilds.</title>
        <authorList>
            <consortium name="Lawrence Berkeley National Laboratory"/>
            <person name="Harder C.B."/>
            <person name="Miyauchi S."/>
            <person name="Viragh M."/>
            <person name="Kuo A."/>
            <person name="Thoen E."/>
            <person name="Andreopoulos B."/>
            <person name="Lu D."/>
            <person name="Skrede I."/>
            <person name="Drula E."/>
            <person name="Henrissat B."/>
            <person name="Morin E."/>
            <person name="Kohler A."/>
            <person name="Barry K."/>
            <person name="LaButti K."/>
            <person name="Morin E."/>
            <person name="Salamov A."/>
            <person name="Lipzen A."/>
            <person name="Mereny Z."/>
            <person name="Hegedus B."/>
            <person name="Baldrian P."/>
            <person name="Stursova M."/>
            <person name="Weitz H."/>
            <person name="Taylor A."/>
            <person name="Grigoriev I.V."/>
            <person name="Nagy L.G."/>
            <person name="Martin F."/>
            <person name="Kauserud H."/>
        </authorList>
    </citation>
    <scope>NUCLEOTIDE SEQUENCE</scope>
    <source>
        <strain evidence="11">9144</strain>
    </source>
</reference>
<dbReference type="CDD" id="cd21176">
    <property type="entry name" value="LPMO_auxiliary-like"/>
    <property type="match status" value="1"/>
</dbReference>
<dbReference type="InterPro" id="IPR046936">
    <property type="entry name" value="BIM1-like"/>
</dbReference>